<proteinExistence type="predicted"/>
<evidence type="ECO:0000313" key="3">
    <source>
        <dbReference type="Proteomes" id="UP000782312"/>
    </source>
</evidence>
<reference evidence="2" key="1">
    <citation type="submission" date="2020-07" db="EMBL/GenBank/DDBJ databases">
        <title>Huge and variable diversity of episymbiotic CPR bacteria and DPANN archaea in groundwater ecosystems.</title>
        <authorList>
            <person name="He C.Y."/>
            <person name="Keren R."/>
            <person name="Whittaker M."/>
            <person name="Farag I.F."/>
            <person name="Doudna J."/>
            <person name="Cate J.H.D."/>
            <person name="Banfield J.F."/>
        </authorList>
    </citation>
    <scope>NUCLEOTIDE SEQUENCE</scope>
    <source>
        <strain evidence="2">NC_groundwater_763_Ag_S-0.2um_68_21</strain>
    </source>
</reference>
<comment type="caution">
    <text evidence="2">The sequence shown here is derived from an EMBL/GenBank/DDBJ whole genome shotgun (WGS) entry which is preliminary data.</text>
</comment>
<evidence type="ECO:0000313" key="2">
    <source>
        <dbReference type="EMBL" id="MBI3127924.1"/>
    </source>
</evidence>
<feature type="chain" id="PRO_5036774883" evidence="1">
    <location>
        <begin position="23"/>
        <end position="101"/>
    </location>
</feature>
<evidence type="ECO:0000256" key="1">
    <source>
        <dbReference type="SAM" id="SignalP"/>
    </source>
</evidence>
<organism evidence="2 3">
    <name type="scientific">Tectimicrobiota bacterium</name>
    <dbReference type="NCBI Taxonomy" id="2528274"/>
    <lineage>
        <taxon>Bacteria</taxon>
        <taxon>Pseudomonadati</taxon>
        <taxon>Nitrospinota/Tectimicrobiota group</taxon>
        <taxon>Candidatus Tectimicrobiota</taxon>
    </lineage>
</organism>
<dbReference type="Proteomes" id="UP000782312">
    <property type="component" value="Unassembled WGS sequence"/>
</dbReference>
<keyword evidence="1" id="KW-0732">Signal</keyword>
<sequence>MRKPLTAISLMALILSPAAAGAVEPFWGGDPVVAGCRTKINQARNRSTAVGYPMRDNVAELISRAVREERAGDFIACHGFAEVALMQIDRSERGEPQARIP</sequence>
<dbReference type="EMBL" id="JACPUR010000021">
    <property type="protein sequence ID" value="MBI3127924.1"/>
    <property type="molecule type" value="Genomic_DNA"/>
</dbReference>
<name>A0A932I2A6_UNCTE</name>
<protein>
    <submittedName>
        <fullName evidence="2">Uncharacterized protein</fullName>
    </submittedName>
</protein>
<accession>A0A932I2A6</accession>
<gene>
    <name evidence="2" type="ORF">HYZ11_09995</name>
</gene>
<dbReference type="AlphaFoldDB" id="A0A932I2A6"/>
<feature type="signal peptide" evidence="1">
    <location>
        <begin position="1"/>
        <end position="22"/>
    </location>
</feature>